<dbReference type="Proteomes" id="UP000614410">
    <property type="component" value="Unassembled WGS sequence"/>
</dbReference>
<organism evidence="2 3">
    <name type="scientific">Candidatus Amunia macphersoniae</name>
    <dbReference type="NCBI Taxonomy" id="3127014"/>
    <lineage>
        <taxon>Bacteria</taxon>
        <taxon>Bacillati</taxon>
        <taxon>Candidatus Dormiibacterota</taxon>
        <taxon>Candidatus Dormibacteria</taxon>
        <taxon>Candidatus Aeolococcales</taxon>
        <taxon>Candidatus Aeolococcaceae</taxon>
        <taxon>Candidatus Amunia</taxon>
    </lineage>
</organism>
<reference evidence="2 3" key="1">
    <citation type="submission" date="2020-10" db="EMBL/GenBank/DDBJ databases">
        <title>Ca. Dormibacterota MAGs.</title>
        <authorList>
            <person name="Montgomery K."/>
        </authorList>
    </citation>
    <scope>NUCLEOTIDE SEQUENCE [LARGE SCALE GENOMIC DNA]</scope>
    <source>
        <strain evidence="2">Mitchell_Peninsula_5</strain>
    </source>
</reference>
<protein>
    <submittedName>
        <fullName evidence="2">Uncharacterized protein</fullName>
    </submittedName>
</protein>
<feature type="compositionally biased region" description="Basic and acidic residues" evidence="1">
    <location>
        <begin position="49"/>
        <end position="65"/>
    </location>
</feature>
<name>A0A934KH83_9BACT</name>
<dbReference type="EMBL" id="JAEKNN010000041">
    <property type="protein sequence ID" value="MBJ7609416.1"/>
    <property type="molecule type" value="Genomic_DNA"/>
</dbReference>
<evidence type="ECO:0000313" key="2">
    <source>
        <dbReference type="EMBL" id="MBJ7609416.1"/>
    </source>
</evidence>
<dbReference type="AlphaFoldDB" id="A0A934KH83"/>
<sequence length="72" mass="7207">MADTDETASSNAHLDDPGDKDEDPGDMEGGGVRPAGGDKAAHSGAVGQHPDKMREQGTVDPDKPDPSGGPPG</sequence>
<comment type="caution">
    <text evidence="2">The sequence shown here is derived from an EMBL/GenBank/DDBJ whole genome shotgun (WGS) entry which is preliminary data.</text>
</comment>
<accession>A0A934KH83</accession>
<gene>
    <name evidence="2" type="ORF">JF887_08300</name>
</gene>
<proteinExistence type="predicted"/>
<feature type="region of interest" description="Disordered" evidence="1">
    <location>
        <begin position="1"/>
        <end position="72"/>
    </location>
</feature>
<evidence type="ECO:0000313" key="3">
    <source>
        <dbReference type="Proteomes" id="UP000614410"/>
    </source>
</evidence>
<evidence type="ECO:0000256" key="1">
    <source>
        <dbReference type="SAM" id="MobiDB-lite"/>
    </source>
</evidence>